<reference evidence="9 10" key="1">
    <citation type="journal article" date="2015" name="Genome Announc.">
        <title>Expanding the biotechnology potential of lactobacilli through comparative genomics of 213 strains and associated genera.</title>
        <authorList>
            <person name="Sun Z."/>
            <person name="Harris H.M."/>
            <person name="McCann A."/>
            <person name="Guo C."/>
            <person name="Argimon S."/>
            <person name="Zhang W."/>
            <person name="Yang X."/>
            <person name="Jeffery I.B."/>
            <person name="Cooney J.C."/>
            <person name="Kagawa T.F."/>
            <person name="Liu W."/>
            <person name="Song Y."/>
            <person name="Salvetti E."/>
            <person name="Wrobel A."/>
            <person name="Rasinkangas P."/>
            <person name="Parkhill J."/>
            <person name="Rea M.C."/>
            <person name="O'Sullivan O."/>
            <person name="Ritari J."/>
            <person name="Douillard F.P."/>
            <person name="Paul Ross R."/>
            <person name="Yang R."/>
            <person name="Briner A.E."/>
            <person name="Felis G.E."/>
            <person name="de Vos W.M."/>
            <person name="Barrangou R."/>
            <person name="Klaenhammer T.R."/>
            <person name="Caufield P.W."/>
            <person name="Cui Y."/>
            <person name="Zhang H."/>
            <person name="O'Toole P.W."/>
        </authorList>
    </citation>
    <scope>NUCLEOTIDE SEQUENCE [LARGE SCALE GENOMIC DNA]</scope>
    <source>
        <strain evidence="9 10">DSM 20690</strain>
    </source>
</reference>
<dbReference type="OrthoDB" id="9808768at2"/>
<evidence type="ECO:0000256" key="2">
    <source>
        <dbReference type="ARBA" id="ARBA00022490"/>
    </source>
</evidence>
<evidence type="ECO:0000256" key="4">
    <source>
        <dbReference type="ARBA" id="ARBA00022840"/>
    </source>
</evidence>
<evidence type="ECO:0000256" key="3">
    <source>
        <dbReference type="ARBA" id="ARBA00022741"/>
    </source>
</evidence>
<protein>
    <recommendedName>
        <fullName evidence="7">Chromosome partition protein Smc</fullName>
    </recommendedName>
</protein>
<feature type="coiled-coil region" evidence="7">
    <location>
        <begin position="775"/>
        <end position="865"/>
    </location>
</feature>
<dbReference type="InterPro" id="IPR003395">
    <property type="entry name" value="RecF/RecN/SMC_N"/>
</dbReference>
<dbReference type="SUPFAM" id="SSF52540">
    <property type="entry name" value="P-loop containing nucleoside triphosphate hydrolases"/>
    <property type="match status" value="2"/>
</dbReference>
<dbReference type="InterPro" id="IPR024704">
    <property type="entry name" value="SMC"/>
</dbReference>
<dbReference type="GO" id="GO:0030261">
    <property type="term" value="P:chromosome condensation"/>
    <property type="evidence" value="ECO:0007669"/>
    <property type="project" value="InterPro"/>
</dbReference>
<comment type="caution">
    <text evidence="9">The sequence shown here is derived from an EMBL/GenBank/DDBJ whole genome shotgun (WGS) entry which is preliminary data.</text>
</comment>
<dbReference type="SMART" id="SM00968">
    <property type="entry name" value="SMC_hinge"/>
    <property type="match status" value="1"/>
</dbReference>
<proteinExistence type="inferred from homology"/>
<dbReference type="GO" id="GO:0007059">
    <property type="term" value="P:chromosome segregation"/>
    <property type="evidence" value="ECO:0007669"/>
    <property type="project" value="UniProtKB-UniRule"/>
</dbReference>
<evidence type="ECO:0000259" key="8">
    <source>
        <dbReference type="SMART" id="SM00968"/>
    </source>
</evidence>
<dbReference type="InterPro" id="IPR027417">
    <property type="entry name" value="P-loop_NTPase"/>
</dbReference>
<evidence type="ECO:0000313" key="10">
    <source>
        <dbReference type="Proteomes" id="UP000051565"/>
    </source>
</evidence>
<dbReference type="RefSeq" id="WP_056997616.1">
    <property type="nucleotide sequence ID" value="NZ_FUXS01000001.1"/>
</dbReference>
<dbReference type="GO" id="GO:0007062">
    <property type="term" value="P:sister chromatid cohesion"/>
    <property type="evidence" value="ECO:0007669"/>
    <property type="project" value="InterPro"/>
</dbReference>
<keyword evidence="2 7" id="KW-0963">Cytoplasm</keyword>
<organism evidence="9 10">
    <name type="scientific">Fructilactobacillus lindneri DSM 20690 = JCM 11027</name>
    <dbReference type="NCBI Taxonomy" id="1122148"/>
    <lineage>
        <taxon>Bacteria</taxon>
        <taxon>Bacillati</taxon>
        <taxon>Bacillota</taxon>
        <taxon>Bacilli</taxon>
        <taxon>Lactobacillales</taxon>
        <taxon>Lactobacillaceae</taxon>
        <taxon>Fructilactobacillus</taxon>
    </lineage>
</organism>
<dbReference type="Gene3D" id="3.40.50.300">
    <property type="entry name" value="P-loop containing nucleotide triphosphate hydrolases"/>
    <property type="match status" value="2"/>
</dbReference>
<dbReference type="InterPro" id="IPR011890">
    <property type="entry name" value="SMC_prok"/>
</dbReference>
<keyword evidence="10" id="KW-1185">Reference proteome</keyword>
<dbReference type="PATRIC" id="fig|1122148.6.peg.459"/>
<keyword evidence="6 7" id="KW-0238">DNA-binding</keyword>
<feature type="coiled-coil region" evidence="7">
    <location>
        <begin position="926"/>
        <end position="1005"/>
    </location>
</feature>
<dbReference type="InterPro" id="IPR036277">
    <property type="entry name" value="SMC_hinge_sf"/>
</dbReference>
<dbReference type="NCBIfam" id="TIGR02168">
    <property type="entry name" value="SMC_prok_B"/>
    <property type="match status" value="1"/>
</dbReference>
<dbReference type="Pfam" id="PF06470">
    <property type="entry name" value="SMC_hinge"/>
    <property type="match status" value="1"/>
</dbReference>
<evidence type="ECO:0000256" key="1">
    <source>
        <dbReference type="ARBA" id="ARBA00004496"/>
    </source>
</evidence>
<dbReference type="GO" id="GO:0006260">
    <property type="term" value="P:DNA replication"/>
    <property type="evidence" value="ECO:0007669"/>
    <property type="project" value="UniProtKB-UniRule"/>
</dbReference>
<keyword evidence="5 7" id="KW-0175">Coiled coil</keyword>
<dbReference type="GO" id="GO:0016887">
    <property type="term" value="F:ATP hydrolysis activity"/>
    <property type="evidence" value="ECO:0007669"/>
    <property type="project" value="InterPro"/>
</dbReference>
<feature type="coiled-coil region" evidence="7">
    <location>
        <begin position="694"/>
        <end position="721"/>
    </location>
</feature>
<dbReference type="CDD" id="cd03278">
    <property type="entry name" value="ABC_SMC_barmotin"/>
    <property type="match status" value="1"/>
</dbReference>
<dbReference type="Pfam" id="PF02463">
    <property type="entry name" value="SMC_N"/>
    <property type="match status" value="2"/>
</dbReference>
<feature type="coiled-coil region" evidence="7">
    <location>
        <begin position="227"/>
        <end position="448"/>
    </location>
</feature>
<dbReference type="GO" id="GO:0003677">
    <property type="term" value="F:DNA binding"/>
    <property type="evidence" value="ECO:0007669"/>
    <property type="project" value="UniProtKB-UniRule"/>
</dbReference>
<evidence type="ECO:0000256" key="6">
    <source>
        <dbReference type="ARBA" id="ARBA00023125"/>
    </source>
</evidence>
<evidence type="ECO:0000313" key="9">
    <source>
        <dbReference type="EMBL" id="KRN79035.1"/>
    </source>
</evidence>
<dbReference type="GeneID" id="61250320"/>
<accession>A0A0R2JPG1</accession>
<dbReference type="InterPro" id="IPR010935">
    <property type="entry name" value="SMC_hinge"/>
</dbReference>
<comment type="similarity">
    <text evidence="7">Belongs to the SMC family.</text>
</comment>
<dbReference type="STRING" id="53444.AYR59_05645"/>
<dbReference type="PIRSF" id="PIRSF005719">
    <property type="entry name" value="SMC"/>
    <property type="match status" value="1"/>
</dbReference>
<dbReference type="EMBL" id="JQBT01000032">
    <property type="protein sequence ID" value="KRN79035.1"/>
    <property type="molecule type" value="Genomic_DNA"/>
</dbReference>
<dbReference type="PANTHER" id="PTHR43977">
    <property type="entry name" value="STRUCTURAL MAINTENANCE OF CHROMOSOMES PROTEIN 3"/>
    <property type="match status" value="1"/>
</dbReference>
<feature type="domain" description="SMC hinge" evidence="8">
    <location>
        <begin position="519"/>
        <end position="638"/>
    </location>
</feature>
<comment type="subcellular location">
    <subcellularLocation>
        <location evidence="1 7">Cytoplasm</location>
    </subcellularLocation>
</comment>
<feature type="binding site" evidence="7">
    <location>
        <begin position="32"/>
        <end position="39"/>
    </location>
    <ligand>
        <name>ATP</name>
        <dbReference type="ChEBI" id="CHEBI:30616"/>
    </ligand>
</feature>
<comment type="subunit">
    <text evidence="7">Homodimer.</text>
</comment>
<comment type="function">
    <text evidence="7">Required for chromosome condensation and partitioning.</text>
</comment>
<dbReference type="GO" id="GO:0005694">
    <property type="term" value="C:chromosome"/>
    <property type="evidence" value="ECO:0007669"/>
    <property type="project" value="InterPro"/>
</dbReference>
<dbReference type="AlphaFoldDB" id="A0A0R2JPG1"/>
<dbReference type="FunFam" id="3.40.50.300:FF:000901">
    <property type="entry name" value="Chromosome partition protein Smc"/>
    <property type="match status" value="1"/>
</dbReference>
<comment type="domain">
    <text evidence="7">Contains large globular domains required for ATP hydrolysis at each terminus and a third globular domain forming a flexible hinge near the middle of the molecule. These domains are separated by coiled-coil structures.</text>
</comment>
<keyword evidence="4 7" id="KW-0067">ATP-binding</keyword>
<dbReference type="Gene3D" id="1.20.1060.20">
    <property type="match status" value="1"/>
</dbReference>
<keyword evidence="3 7" id="KW-0547">Nucleotide-binding</keyword>
<sequence length="1177" mass="136110">MKLKSIQIAGFKSFADKTIINFQKGLTGIVGPNGSGKSNVIEAVRWALGEQSAKSLRGKKMKDVIFSGSKYRHPLNRAEVSLIFDNSTHFLDSDYSEVKITRTYYRNGESIYSINDKECLLRDINNLFMDTGLGEGSLSIISQGNVDDILDDDVEKRRSIIETAAGVYRYKKQKNESKKKLEETQFNLDRISDITSEIKKQMTPLKKQSETASLYLRKKKYLSQLEYNAFNLEINQDENKKKQISNEISKLSQNCLDLNHRLTDLKSEKKNLNGSIESLNAEQEKLQQELLTNTKTLETVNSEERLYEQREQFNSQKKNDLEKRILDLKAQRDTLIIEVKKNENELVKIKNNIKNFDKSKRVSNDQKLSFEINKKEKELEKNRSDYVDLMQQITNKRNDMRLNQKLSQQSNNESAEQQRQIRAYQDQVSEIKTKIDSDEIELKELQANIYITNKQFYDINVQSDKIEKQIEDYQENWYADVRNYQEIKTERDSLQSMLESHNNLYRGTRNLLKQRNKLPGILGTVSDFISVPKEYVTAIEITLSSSIQQIIVDNVTNARNAIRFLNKNKQGRVTLLPIQEINERLLSPRILDLIKNKPGFMGIAANLVQMPNNMEKVKNHLLGNVIITDNLKHATELSKTVHHRVKFVSLNGDVINSGGSITGGKNQHQNEGILSQKNKLIKLNIQVEKKGKKLKDDELKLNQTKKINEEIQQKKNELYKLTSDLKSKLELKQKSLTLNKIEFDKNNRNIKALQIKISGSFSDNNYNEHEFNNVIKQLQIKIENNQKLNEKLKSEIDELKLKQNQSKQSLNEINQKLVVADERKRNLNQQKSNLANQLQSVNQQLSDSRNKIKELTAELNQTIKLDNVNTDNIKQSIKIIQIKIDQIKQKTKINKEKIIKIDKQISENQDETINQNEKLHQFQSQLNVISDNLKKNKNKIKDLEINYDKFSKLTLNFDEIRQKISNVKQELSELGNVNIGAIKSYEELKERYDFMQHQMNDLNVAKNQLLSIMNKMDETVKVRFEKTYQNISQVFSKVFRNIFGGGEAKLELNDPHHLLTTGIDIIVKPPGKRFRNISLLSGGEKALTALALLFAILEVKPVPFVILDEAESALDPANVDRFARYIQDLKQEIQFIVITHRKETMVYADNLYGVTMQDSGISKLVSVNLNDDKHREN</sequence>
<dbReference type="Proteomes" id="UP000051565">
    <property type="component" value="Unassembled WGS sequence"/>
</dbReference>
<evidence type="ECO:0000256" key="5">
    <source>
        <dbReference type="ARBA" id="ARBA00023054"/>
    </source>
</evidence>
<dbReference type="Gene3D" id="3.30.70.1620">
    <property type="match status" value="1"/>
</dbReference>
<name>A0A0R2JPG1_9LACO</name>
<dbReference type="GO" id="GO:0005737">
    <property type="term" value="C:cytoplasm"/>
    <property type="evidence" value="ECO:0007669"/>
    <property type="project" value="UniProtKB-SubCell"/>
</dbReference>
<dbReference type="HAMAP" id="MF_01894">
    <property type="entry name" value="Smc_prok"/>
    <property type="match status" value="1"/>
</dbReference>
<evidence type="ECO:0000256" key="7">
    <source>
        <dbReference type="HAMAP-Rule" id="MF_01894"/>
    </source>
</evidence>
<gene>
    <name evidence="7" type="primary">smc</name>
    <name evidence="9" type="ORF">IV52_GL000440</name>
</gene>
<dbReference type="GO" id="GO:0005524">
    <property type="term" value="F:ATP binding"/>
    <property type="evidence" value="ECO:0007669"/>
    <property type="project" value="UniProtKB-UniRule"/>
</dbReference>
<dbReference type="SUPFAM" id="SSF75553">
    <property type="entry name" value="Smc hinge domain"/>
    <property type="match status" value="1"/>
</dbReference>